<dbReference type="CDD" id="cd09272">
    <property type="entry name" value="RNase_HI_RT_Ty1"/>
    <property type="match status" value="1"/>
</dbReference>
<keyword evidence="1" id="KW-0963">Cytoplasm</keyword>
<dbReference type="PANTHER" id="PTHR11439:SF467">
    <property type="entry name" value="INTEGRASE CATALYTIC DOMAIN-CONTAINING PROTEIN"/>
    <property type="match status" value="1"/>
</dbReference>
<protein>
    <submittedName>
        <fullName evidence="4">Reverse transcriptase RNA-dependent DNA polymerase</fullName>
    </submittedName>
</protein>
<dbReference type="InterPro" id="IPR043502">
    <property type="entry name" value="DNA/RNA_pol_sf"/>
</dbReference>
<dbReference type="InterPro" id="IPR001584">
    <property type="entry name" value="Integrase_cat-core"/>
</dbReference>
<keyword evidence="4" id="KW-0548">Nucleotidyltransferase</keyword>
<name>A0A4P6XR13_9ASCO</name>
<dbReference type="GO" id="GO:0003964">
    <property type="term" value="F:RNA-directed DNA polymerase activity"/>
    <property type="evidence" value="ECO:0007669"/>
    <property type="project" value="UniProtKB-KW"/>
</dbReference>
<evidence type="ECO:0000259" key="3">
    <source>
        <dbReference type="PROSITE" id="PS50994"/>
    </source>
</evidence>
<feature type="coiled-coil region" evidence="2">
    <location>
        <begin position="343"/>
        <end position="440"/>
    </location>
</feature>
<evidence type="ECO:0000256" key="1">
    <source>
        <dbReference type="ARBA" id="ARBA00022490"/>
    </source>
</evidence>
<keyword evidence="2" id="KW-0175">Coiled coil</keyword>
<reference evidence="5" key="1">
    <citation type="submission" date="2019-03" db="EMBL/GenBank/DDBJ databases">
        <title>Snf2 controls pulcherriminic acid biosynthesis and connects pigmentation and antifungal activity of the yeast Metschnikowia pulcherrima.</title>
        <authorList>
            <person name="Gore-Lloyd D."/>
            <person name="Sumann I."/>
            <person name="Brachmann A.O."/>
            <person name="Schneeberger K."/>
            <person name="Ortiz-Merino R.A."/>
            <person name="Moreno-Beltran M."/>
            <person name="Schlaefli M."/>
            <person name="Kirner P."/>
            <person name="Santos Kron A."/>
            <person name="Wolfe K.H."/>
            <person name="Piel J."/>
            <person name="Ahrens C.H."/>
            <person name="Henk D."/>
            <person name="Freimoser F.M."/>
        </authorList>
    </citation>
    <scope>NUCLEOTIDE SEQUENCE [LARGE SCALE GENOMIC DNA]</scope>
    <source>
        <strain evidence="5">APC 1.2</strain>
    </source>
</reference>
<dbReference type="Proteomes" id="UP000292447">
    <property type="component" value="Chromosome III"/>
</dbReference>
<dbReference type="EMBL" id="CP034458">
    <property type="protein sequence ID" value="QBM88518.1"/>
    <property type="molecule type" value="Genomic_DNA"/>
</dbReference>
<feature type="domain" description="Integrase catalytic" evidence="3">
    <location>
        <begin position="1"/>
        <end position="128"/>
    </location>
</feature>
<keyword evidence="4" id="KW-0695">RNA-directed DNA polymerase</keyword>
<evidence type="ECO:0000313" key="5">
    <source>
        <dbReference type="Proteomes" id="UP000292447"/>
    </source>
</evidence>
<dbReference type="GO" id="GO:0015074">
    <property type="term" value="P:DNA integration"/>
    <property type="evidence" value="ECO:0007669"/>
    <property type="project" value="InterPro"/>
</dbReference>
<dbReference type="PANTHER" id="PTHR11439">
    <property type="entry name" value="GAG-POL-RELATED RETROTRANSPOSON"/>
    <property type="match status" value="1"/>
</dbReference>
<organism evidence="4 5">
    <name type="scientific">Metschnikowia aff. pulcherrima</name>
    <dbReference type="NCBI Taxonomy" id="2163413"/>
    <lineage>
        <taxon>Eukaryota</taxon>
        <taxon>Fungi</taxon>
        <taxon>Dikarya</taxon>
        <taxon>Ascomycota</taxon>
        <taxon>Saccharomycotina</taxon>
        <taxon>Pichiomycetes</taxon>
        <taxon>Metschnikowiaceae</taxon>
        <taxon>Metschnikowia</taxon>
    </lineage>
</organism>
<dbReference type="InterPro" id="IPR013103">
    <property type="entry name" value="RVT_2"/>
</dbReference>
<evidence type="ECO:0000313" key="4">
    <source>
        <dbReference type="EMBL" id="QBM88518.1"/>
    </source>
</evidence>
<dbReference type="PROSITE" id="PS50994">
    <property type="entry name" value="INTEGRASE"/>
    <property type="match status" value="1"/>
</dbReference>
<keyword evidence="4" id="KW-0808">Transferase</keyword>
<evidence type="ECO:0000256" key="2">
    <source>
        <dbReference type="SAM" id="Coils"/>
    </source>
</evidence>
<dbReference type="STRING" id="2163413.A0A4P6XR13"/>
<dbReference type="SUPFAM" id="SSF56672">
    <property type="entry name" value="DNA/RNA polymerases"/>
    <property type="match status" value="1"/>
</dbReference>
<dbReference type="AlphaFoldDB" id="A0A4P6XR13"/>
<sequence length="1279" mass="145458">MIVSQDKGSLLKLTKAEVIRINQEFLPYEIVYVTKDNGTELPTADFLKNEVNAISEAIPAYTPELNGRAERANGIISLKAKAILADATSDDVIRELLEVLAIKHAVLTHNLVPNTKGRIPKSLLHGRNPPLYRHMPIFGSDVSIQRPNEKDYKERKLQDQAVPGIYVGSHVGNSAVHLIWTNFKQPFEEMKIVHACNISFNDGFDHMKEAEAAMREVAESVASQTVLDAPVPAQYSNMILSAPRPKSSPERKKTRIVKPILVAHLGPTIPQAQWDALLQQVAEQEKLVSEQEKLVSEQEKIAAEVADIRDQQKRDELERESIKRGIAESQAQVNSGIAERASIDRKLSEMNDIKTRMQTLEDERKILRAYAEKVQPIFAEKKLLSQEFEERISQLERSLVRSKDVSAETREIQQAFLKSLSEQNRRAENLQHEFRRVSDDQNERVTKQLQQLHQQVGRFIEAAKSDIIAHDAILKQHVGKFIEDAKTDIRAQNTNSKQDVGRFIEAAKSEISSHDTESKHQIQNSFVEAMSDVERRAIEVDQARNASLEQHFESGFQQVRQTIFDQIYDEFAESNQRSMDHLEYIRQQMLEDVHSDDADQLQITAARRGPQLLITNRDEQEFPEEELFTSGDETEQEYMDVNEVLEQTIGQSSISEDVRIVPTKGKFGLNLGESYALKTVDIAKPRQTRSETRKNNFVHRMIQEHNSRNAYIHCLQRVGTTTKVPKPVNNASLPTNKMHQVHRGIADERNALIADPKYGPLVIQAEIDEINKLRQMEVFEEIDREKLPKGTLIIGTRYVHTIDHSDKKSNGIVKARCVAQGFRQRIGREETYSPVVLPETVRAFMMVAVARGMKVKQMDVSSAYLHLDLDEPVYVLPPKGVPGVDATKIWKCKKALYGLKNAGRSWYLTFKKKLEDFGFKRTMSDQGLFTKTTDKNTTMHIALYVDDLLVSFEDESDYEDFKAYMNDVAKIKIKDLGMVKEFCGTQFEGVDGGYKLHQKDYIEELLERYKHLLKPEKQRIPINSYDRENDLSRLDSGGVHLYQEILGSYNWLAGISRPDLAYCVSKFGSFTKDARDGDLVQLQKVLLYLRDTKDFAIEIHKSHYPDGKIKLYAFSDASFANEEGRKSRTGYIIYSNGTPIGWKSKKQGLVTTSTYASEYVALSNTVNDLLWTKEMFAELGVETVETPKILEDNKGVVLNVNGTGNNPSNNKHVDIKEKHVQNRVQRGEIDVQLVGTQDNISDAFTKGLLFVTFGKHYPFLGFDEKYAIRAVGARFTLAQ</sequence>
<gene>
    <name evidence="4" type="primary">MPUL0C04890</name>
    <name evidence="4" type="ORF">METSCH_C04890</name>
</gene>
<accession>A0A4P6XR13</accession>
<dbReference type="SUPFAM" id="SSF47162">
    <property type="entry name" value="Apolipoprotein"/>
    <property type="match status" value="1"/>
</dbReference>
<dbReference type="Pfam" id="PF07727">
    <property type="entry name" value="RVT_2"/>
    <property type="match status" value="1"/>
</dbReference>
<proteinExistence type="predicted"/>
<keyword evidence="5" id="KW-1185">Reference proteome</keyword>